<accession>A0A369JE23</accession>
<comment type="caution">
    <text evidence="1">The sequence shown here is derived from an EMBL/GenBank/DDBJ whole genome shotgun (WGS) entry which is preliminary data.</text>
</comment>
<proteinExistence type="predicted"/>
<keyword evidence="2" id="KW-1185">Reference proteome</keyword>
<organism evidence="1 2">
    <name type="scientific">Hypsizygus marmoreus</name>
    <name type="common">White beech mushroom</name>
    <name type="synonym">Agaricus marmoreus</name>
    <dbReference type="NCBI Taxonomy" id="39966"/>
    <lineage>
        <taxon>Eukaryota</taxon>
        <taxon>Fungi</taxon>
        <taxon>Dikarya</taxon>
        <taxon>Basidiomycota</taxon>
        <taxon>Agaricomycotina</taxon>
        <taxon>Agaricomycetes</taxon>
        <taxon>Agaricomycetidae</taxon>
        <taxon>Agaricales</taxon>
        <taxon>Tricholomatineae</taxon>
        <taxon>Lyophyllaceae</taxon>
        <taxon>Hypsizygus</taxon>
    </lineage>
</organism>
<name>A0A369JE23_HYPMA</name>
<dbReference type="AlphaFoldDB" id="A0A369JE23"/>
<dbReference type="Proteomes" id="UP000076154">
    <property type="component" value="Unassembled WGS sequence"/>
</dbReference>
<protein>
    <submittedName>
        <fullName evidence="1">Uncharacterized protein</fullName>
    </submittedName>
</protein>
<reference evidence="1" key="1">
    <citation type="submission" date="2018-04" db="EMBL/GenBank/DDBJ databases">
        <title>Whole genome sequencing of Hypsizygus marmoreus.</title>
        <authorList>
            <person name="Choi I.-G."/>
            <person name="Min B."/>
            <person name="Kim J.-G."/>
            <person name="Kim S."/>
            <person name="Oh Y.-L."/>
            <person name="Kong W.-S."/>
            <person name="Park H."/>
            <person name="Jeong J."/>
            <person name="Song E.-S."/>
        </authorList>
    </citation>
    <scope>NUCLEOTIDE SEQUENCE [LARGE SCALE GENOMIC DNA]</scope>
    <source>
        <strain evidence="1">51987-8</strain>
    </source>
</reference>
<evidence type="ECO:0000313" key="1">
    <source>
        <dbReference type="EMBL" id="RDB20381.1"/>
    </source>
</evidence>
<sequence>MPPPRSHLRALARIYSLPGAPNQNLAHGDIETFKFHSSGWFVRYRKYYVVNYPLYAEAQAAGRILNTRLRRAYIPQLHHRTDALLLLAAHG</sequence>
<evidence type="ECO:0000313" key="2">
    <source>
        <dbReference type="Proteomes" id="UP000076154"/>
    </source>
</evidence>
<dbReference type="InParanoid" id="A0A369JE23"/>
<dbReference type="EMBL" id="LUEZ02000068">
    <property type="protein sequence ID" value="RDB20381.1"/>
    <property type="molecule type" value="Genomic_DNA"/>
</dbReference>
<gene>
    <name evidence="1" type="ORF">Hypma_012517</name>
</gene>